<dbReference type="PROSITE" id="PS00299">
    <property type="entry name" value="UBIQUITIN_1"/>
    <property type="match status" value="1"/>
</dbReference>
<evidence type="ECO:0000256" key="1">
    <source>
        <dbReference type="ARBA" id="ARBA00009558"/>
    </source>
</evidence>
<dbReference type="GO" id="GO:0106274">
    <property type="term" value="F:NAD+-protein-arginine ADP-ribosyltransferase activity"/>
    <property type="evidence" value="ECO:0007669"/>
    <property type="project" value="UniProtKB-EC"/>
</dbReference>
<comment type="similarity">
    <text evidence="1 6">Belongs to the Arg-specific ADP-ribosyltransferase family.</text>
</comment>
<dbReference type="EC" id="2.4.2.31" evidence="6"/>
<accession>A0A816GNK1</accession>
<evidence type="ECO:0000313" key="9">
    <source>
        <dbReference type="EMBL" id="CAF4070889.1"/>
    </source>
</evidence>
<evidence type="ECO:0000256" key="6">
    <source>
        <dbReference type="RuleBase" id="RU361228"/>
    </source>
</evidence>
<keyword evidence="6" id="KW-0521">NADP</keyword>
<dbReference type="PROSITE" id="PS50053">
    <property type="entry name" value="UBIQUITIN_2"/>
    <property type="match status" value="1"/>
</dbReference>
<dbReference type="SMART" id="SM00213">
    <property type="entry name" value="UBQ"/>
    <property type="match status" value="1"/>
</dbReference>
<evidence type="ECO:0000256" key="3">
    <source>
        <dbReference type="ARBA" id="ARBA00022679"/>
    </source>
</evidence>
<keyword evidence="4" id="KW-0548">Nucleotidyltransferase</keyword>
<organism evidence="8 10">
    <name type="scientific">Rotaria magnacalcarata</name>
    <dbReference type="NCBI Taxonomy" id="392030"/>
    <lineage>
        <taxon>Eukaryota</taxon>
        <taxon>Metazoa</taxon>
        <taxon>Spiralia</taxon>
        <taxon>Gnathifera</taxon>
        <taxon>Rotifera</taxon>
        <taxon>Eurotatoria</taxon>
        <taxon>Bdelloidea</taxon>
        <taxon>Philodinida</taxon>
        <taxon>Philodinidae</taxon>
        <taxon>Rotaria</taxon>
    </lineage>
</organism>
<evidence type="ECO:0000256" key="2">
    <source>
        <dbReference type="ARBA" id="ARBA00022676"/>
    </source>
</evidence>
<dbReference type="FunFam" id="3.10.20.90:FF:000160">
    <property type="entry name" value="Polyubiquitin-C"/>
    <property type="match status" value="1"/>
</dbReference>
<keyword evidence="6" id="KW-0520">NAD</keyword>
<dbReference type="Proteomes" id="UP000681720">
    <property type="component" value="Unassembled WGS sequence"/>
</dbReference>
<gene>
    <name evidence="9" type="ORF">GIL414_LOCUS15506</name>
    <name evidence="8" type="ORF">KQP761_LOCUS35766</name>
</gene>
<evidence type="ECO:0000313" key="8">
    <source>
        <dbReference type="EMBL" id="CAF1677606.1"/>
    </source>
</evidence>
<dbReference type="InterPro" id="IPR029071">
    <property type="entry name" value="Ubiquitin-like_domsf"/>
</dbReference>
<feature type="non-terminal residue" evidence="8">
    <location>
        <position position="1"/>
    </location>
</feature>
<comment type="caution">
    <text evidence="8">The sequence shown here is derived from an EMBL/GenBank/DDBJ whole genome shotgun (WGS) entry which is preliminary data.</text>
</comment>
<proteinExistence type="inferred from homology"/>
<dbReference type="PRINTS" id="PR00348">
    <property type="entry name" value="UBIQUITIN"/>
</dbReference>
<dbReference type="Pfam" id="PF00240">
    <property type="entry name" value="ubiquitin"/>
    <property type="match status" value="1"/>
</dbReference>
<evidence type="ECO:0000256" key="4">
    <source>
        <dbReference type="ARBA" id="ARBA00022695"/>
    </source>
</evidence>
<dbReference type="InterPro" id="IPR000626">
    <property type="entry name" value="Ubiquitin-like_dom"/>
</dbReference>
<dbReference type="SUPFAM" id="SSF56399">
    <property type="entry name" value="ADP-ribosylation"/>
    <property type="match status" value="1"/>
</dbReference>
<dbReference type="InterPro" id="IPR050158">
    <property type="entry name" value="Ubiquitin_ubiquitin-like"/>
</dbReference>
<evidence type="ECO:0000256" key="5">
    <source>
        <dbReference type="ARBA" id="ARBA00047597"/>
    </source>
</evidence>
<dbReference type="OrthoDB" id="423533at2759"/>
<reference evidence="8" key="1">
    <citation type="submission" date="2021-02" db="EMBL/GenBank/DDBJ databases">
        <authorList>
            <person name="Nowell W R."/>
        </authorList>
    </citation>
    <scope>NUCLEOTIDE SEQUENCE</scope>
</reference>
<dbReference type="Gene3D" id="3.10.20.90">
    <property type="entry name" value="Phosphatidylinositol 3-kinase Catalytic Subunit, Chain A, domain 1"/>
    <property type="match status" value="1"/>
</dbReference>
<dbReference type="Proteomes" id="UP000663834">
    <property type="component" value="Unassembled WGS sequence"/>
</dbReference>
<keyword evidence="3 6" id="KW-0808">Transferase</keyword>
<dbReference type="EMBL" id="CAJNOW010020125">
    <property type="protein sequence ID" value="CAF1677606.1"/>
    <property type="molecule type" value="Genomic_DNA"/>
</dbReference>
<dbReference type="Gene3D" id="3.90.176.10">
    <property type="entry name" value="Toxin ADP-ribosyltransferase, Chain A, domain 1"/>
    <property type="match status" value="1"/>
</dbReference>
<dbReference type="SUPFAM" id="SSF54236">
    <property type="entry name" value="Ubiquitin-like"/>
    <property type="match status" value="1"/>
</dbReference>
<evidence type="ECO:0000259" key="7">
    <source>
        <dbReference type="PROSITE" id="PS50053"/>
    </source>
</evidence>
<dbReference type="InterPro" id="IPR019956">
    <property type="entry name" value="Ubiquitin_dom"/>
</dbReference>
<dbReference type="EMBL" id="CAJOBJ010006841">
    <property type="protein sequence ID" value="CAF4070889.1"/>
    <property type="molecule type" value="Genomic_DNA"/>
</dbReference>
<dbReference type="GO" id="GO:0016779">
    <property type="term" value="F:nucleotidyltransferase activity"/>
    <property type="evidence" value="ECO:0007669"/>
    <property type="project" value="UniProtKB-KW"/>
</dbReference>
<comment type="catalytic activity">
    <reaction evidence="5 6">
        <text>L-arginyl-[protein] + NAD(+) = N(omega)-(ADP-D-ribosyl)-L-arginyl-[protein] + nicotinamide + H(+)</text>
        <dbReference type="Rhea" id="RHEA:19149"/>
        <dbReference type="Rhea" id="RHEA-COMP:10532"/>
        <dbReference type="Rhea" id="RHEA-COMP:15087"/>
        <dbReference type="ChEBI" id="CHEBI:15378"/>
        <dbReference type="ChEBI" id="CHEBI:17154"/>
        <dbReference type="ChEBI" id="CHEBI:29965"/>
        <dbReference type="ChEBI" id="CHEBI:57540"/>
        <dbReference type="ChEBI" id="CHEBI:142554"/>
        <dbReference type="EC" id="2.4.2.31"/>
    </reaction>
</comment>
<feature type="domain" description="Ubiquitin-like" evidence="7">
    <location>
        <begin position="1"/>
        <end position="76"/>
    </location>
</feature>
<name>A0A816GNK1_9BILA</name>
<dbReference type="PANTHER" id="PTHR10666">
    <property type="entry name" value="UBIQUITIN"/>
    <property type="match status" value="1"/>
</dbReference>
<keyword evidence="2 6" id="KW-0328">Glycosyltransferase</keyword>
<dbReference type="InterPro" id="IPR000768">
    <property type="entry name" value="ART"/>
</dbReference>
<sequence>MRVLVKSLTGKVIPIQVNREDTVENLKAIIQDEEGIPPDQQRLIFAGKQLDDERPLIYYNIQSESTLHLVLRLRGAPSILSDLCSFNIMVAAEATRLPHDCYMIFVGRIADREQFQKLEKHTSSLGREDFVADYSMMETEEIEFFLEHVALAHVDNVEDLADNRFHHFVYEDNFNPHLFDLVRAQSSFRKLKDVCQRYEMREGIDIDFVMSQHEARTVASKKYFIDKGLSIDEAQGAAFALSFYTGARSETCNRGASLVARQANGQALESSTREELNEAAIILYYLVKAVSLIPYYWGYVTRACQLNDDELKLYMPGCLITWIQFSSSKKGKGVASNSTFEHRNTHFKIYSLTGRPIQKFSNYPEEDEILFLPHSTFFVFRHELGYHGTQHTIYMRQIEMGLCKWSILWVDDRIYDPSWENKRHMEAAAARQLNLNVHVIPKSSTASALSFLRSAFGQRLKSRDTFRIITDMNRENESPRENAGARLIKAIRRMGFENECMVFTMDKRSADRIVNSELSTQEKEFVTVTEAVSDLENFMNFGGGVEAVRDSSNSKFRKFNDSKKLAEN</sequence>
<dbReference type="Pfam" id="PF01129">
    <property type="entry name" value="ART"/>
    <property type="match status" value="1"/>
</dbReference>
<dbReference type="AlphaFoldDB" id="A0A816GNK1"/>
<protein>
    <recommendedName>
        <fullName evidence="6">NAD(P)(+)--arginine ADP-ribosyltransferase</fullName>
        <ecNumber evidence="6">2.4.2.31</ecNumber>
    </recommendedName>
    <alternativeName>
        <fullName evidence="6">Mono(ADP-ribosyl)transferase</fullName>
    </alternativeName>
</protein>
<dbReference type="InterPro" id="IPR019954">
    <property type="entry name" value="Ubiquitin_CS"/>
</dbReference>
<evidence type="ECO:0000313" key="10">
    <source>
        <dbReference type="Proteomes" id="UP000663834"/>
    </source>
</evidence>